<evidence type="ECO:0000313" key="2">
    <source>
        <dbReference type="Proteomes" id="UP000466396"/>
    </source>
</evidence>
<evidence type="ECO:0000313" key="1">
    <source>
        <dbReference type="EMBL" id="BBX97838.1"/>
    </source>
</evidence>
<reference evidence="1 2" key="1">
    <citation type="journal article" date="2019" name="Emerg. Microbes Infect.">
        <title>Comprehensive subspecies identification of 175 nontuberculous mycobacteria species based on 7547 genomic profiles.</title>
        <authorList>
            <person name="Matsumoto Y."/>
            <person name="Kinjo T."/>
            <person name="Motooka D."/>
            <person name="Nabeya D."/>
            <person name="Jung N."/>
            <person name="Uechi K."/>
            <person name="Horii T."/>
            <person name="Iida T."/>
            <person name="Fujita J."/>
            <person name="Nakamura S."/>
        </authorList>
    </citation>
    <scope>NUCLEOTIDE SEQUENCE [LARGE SCALE GENOMIC DNA]</scope>
    <source>
        <strain evidence="1 2">JCM 15657</strain>
    </source>
</reference>
<dbReference type="STRING" id="169765.AWC15_07845"/>
<dbReference type="Proteomes" id="UP000466396">
    <property type="component" value="Chromosome"/>
</dbReference>
<keyword evidence="2" id="KW-1185">Reference proteome</keyword>
<protein>
    <submittedName>
        <fullName evidence="1">Uncharacterized protein</fullName>
    </submittedName>
</protein>
<accession>A0A1X1XP94</accession>
<dbReference type="EMBL" id="AP022581">
    <property type="protein sequence ID" value="BBX97838.1"/>
    <property type="molecule type" value="Genomic_DNA"/>
</dbReference>
<dbReference type="AlphaFoldDB" id="A0A1X1XP94"/>
<organism evidence="1 2">
    <name type="scientific">Mycobacterium lacus</name>
    <dbReference type="NCBI Taxonomy" id="169765"/>
    <lineage>
        <taxon>Bacteria</taxon>
        <taxon>Bacillati</taxon>
        <taxon>Actinomycetota</taxon>
        <taxon>Actinomycetes</taxon>
        <taxon>Mycobacteriales</taxon>
        <taxon>Mycobacteriaceae</taxon>
        <taxon>Mycobacterium</taxon>
    </lineage>
</organism>
<dbReference type="KEGG" id="mlj:MLAC_31320"/>
<gene>
    <name evidence="1" type="ORF">MLAC_31320</name>
</gene>
<sequence length="223" mass="24599">MSYDSDMVTTGPELGALLDRVNEATKRLQRSTTVPDDVLQLIDSFEPALGAATPLRLEANPYLTTTMWAAAYSAEKALRHDNDEDRRRDVRIALEQFRHALRDIVANQPFKDDAPVREVLARTAGALAAPQKTLADLLGVSVRQLQRWLGHDGPEPATDDAARIRAVGQIVNQLRHSFTGPGVVAWFYREHPVLGRRPVDLLDDPLCYPRLLGAATGARAMTA</sequence>
<name>A0A1X1XP94_9MYCO</name>
<proteinExistence type="predicted"/>